<organism evidence="4 5">
    <name type="scientific">Luteimonas galliterrae</name>
    <dbReference type="NCBI Taxonomy" id="2940486"/>
    <lineage>
        <taxon>Bacteria</taxon>
        <taxon>Pseudomonadati</taxon>
        <taxon>Pseudomonadota</taxon>
        <taxon>Gammaproteobacteria</taxon>
        <taxon>Lysobacterales</taxon>
        <taxon>Lysobacteraceae</taxon>
        <taxon>Luteimonas</taxon>
    </lineage>
</organism>
<dbReference type="PANTHER" id="PTHR38478">
    <property type="entry name" value="PEPTIDASE M1A AND M12B"/>
    <property type="match status" value="1"/>
</dbReference>
<dbReference type="PANTHER" id="PTHR38478:SF1">
    <property type="entry name" value="ZINC DEPENDENT METALLOPROTEASE DOMAIN LIPOPROTEIN"/>
    <property type="match status" value="1"/>
</dbReference>
<gene>
    <name evidence="4" type="ORF">M2650_09895</name>
</gene>
<dbReference type="InterPro" id="IPR032534">
    <property type="entry name" value="EcxA_zinc-bd"/>
</dbReference>
<feature type="domain" description="DUF5118" evidence="3">
    <location>
        <begin position="4"/>
        <end position="52"/>
    </location>
</feature>
<evidence type="ECO:0000259" key="3">
    <source>
        <dbReference type="Pfam" id="PF17162"/>
    </source>
</evidence>
<name>A0ABT0MJA3_9GAMM</name>
<dbReference type="Pfam" id="PF16313">
    <property type="entry name" value="DUF4953"/>
    <property type="match status" value="1"/>
</dbReference>
<dbReference type="Pfam" id="PF17162">
    <property type="entry name" value="DUF5118"/>
    <property type="match status" value="1"/>
</dbReference>
<dbReference type="CDD" id="cd04276">
    <property type="entry name" value="ZnMc_MMP_like_2"/>
    <property type="match status" value="1"/>
</dbReference>
<evidence type="ECO:0000259" key="1">
    <source>
        <dbReference type="Pfam" id="PF16313"/>
    </source>
</evidence>
<evidence type="ECO:0000313" key="4">
    <source>
        <dbReference type="EMBL" id="MCL1634940.1"/>
    </source>
</evidence>
<proteinExistence type="predicted"/>
<dbReference type="InterPro" id="IPR033428">
    <property type="entry name" value="DUF5118"/>
</dbReference>
<feature type="domain" description="DUF5117" evidence="2">
    <location>
        <begin position="62"/>
        <end position="253"/>
    </location>
</feature>
<dbReference type="Proteomes" id="UP001431217">
    <property type="component" value="Unassembled WGS sequence"/>
</dbReference>
<dbReference type="SUPFAM" id="SSF55486">
    <property type="entry name" value="Metalloproteases ('zincins'), catalytic domain"/>
    <property type="match status" value="1"/>
</dbReference>
<dbReference type="EMBL" id="JAMBEP010000001">
    <property type="protein sequence ID" value="MCL1634940.1"/>
    <property type="molecule type" value="Genomic_DNA"/>
</dbReference>
<dbReference type="InterPro" id="IPR024079">
    <property type="entry name" value="MetalloPept_cat_dom_sf"/>
</dbReference>
<evidence type="ECO:0000313" key="5">
    <source>
        <dbReference type="Proteomes" id="UP001431217"/>
    </source>
</evidence>
<keyword evidence="4" id="KW-0378">Hydrolase</keyword>
<dbReference type="InterPro" id="IPR033413">
    <property type="entry name" value="DUF5117"/>
</dbReference>
<dbReference type="RefSeq" id="WP_249473790.1">
    <property type="nucleotide sequence ID" value="NZ_JAMBEP010000001.1"/>
</dbReference>
<accession>A0ABT0MJA3</accession>
<feature type="domain" description="EcxA zinc-binding" evidence="1">
    <location>
        <begin position="383"/>
        <end position="693"/>
    </location>
</feature>
<comment type="caution">
    <text evidence="4">The sequence shown here is derived from an EMBL/GenBank/DDBJ whole genome shotgun (WGS) entry which is preliminary data.</text>
</comment>
<keyword evidence="4" id="KW-0482">Metalloprotease</keyword>
<dbReference type="Gene3D" id="3.40.390.10">
    <property type="entry name" value="Collagenase (Catalytic Domain)"/>
    <property type="match status" value="1"/>
</dbReference>
<protein>
    <submittedName>
        <fullName evidence="4">Zinc-dependent metalloprotease</fullName>
    </submittedName>
</protein>
<reference evidence="4 5" key="1">
    <citation type="submission" date="2022-05" db="EMBL/GenBank/DDBJ databases">
        <title>Luteimonas sp. SX5, whole genome shotgun sequencing project.</title>
        <authorList>
            <person name="Zhao G."/>
            <person name="Shen L."/>
        </authorList>
    </citation>
    <scope>NUCLEOTIDE SEQUENCE [LARGE SCALE GENOMIC DNA]</scope>
    <source>
        <strain evidence="4 5">SX5</strain>
    </source>
</reference>
<dbReference type="GO" id="GO:0008237">
    <property type="term" value="F:metallopeptidase activity"/>
    <property type="evidence" value="ECO:0007669"/>
    <property type="project" value="UniProtKB-KW"/>
</dbReference>
<dbReference type="InterPro" id="IPR034032">
    <property type="entry name" value="Zn_MMP-like_bac"/>
</dbReference>
<keyword evidence="5" id="KW-1185">Reference proteome</keyword>
<sequence length="781" mass="87936">MIDPKAYEKILSEAESDDGVFTVHRVADQIFYEIPERELGRDFLWVSRIAKVPLDVDDGYGGRLSGTRVVRWERHGNRLLLRETIHGITADPALPVADAVEAANFSPIIMSFNIETIGKKNAPVANVTRLFVTEVPEFSVRSKVGRAQDMDPERSFVESVKSFPENVEVEAVNTYSVPPDPSVAVSPAPPRMPPISGSVLMHHSMVKLPETPMKPRLFDDRVGFDSVGTIDYGMEDHRVTRRKFITRFRLEKKDPGSALSDPVKPIVYWIDRATPRKWVPYVKQGVEEWRPALEAAGFTNAIFAEEAPSAEENPDWSANDARHSMIHWAPTLGGDILGLHVNDPRTGETISADIQIHQHVLGWLQNMYFVQAAPLDSRARKLPLSDELVGSLLRYIVAHEVGHSLGLEHNMKASALYPAAKVRDPKWVAAMGHVASVMDYSRMNYVAQPEDGIPVEDLIPRVGPYDRWAVRWGYAEIPDAPTPDDERATLDTWAREQDQVPWYRFSNVSSFGEVEEQSEAVGDADAVESTRLGLKNLERVAGYLLPAVEGRAGESYDELKGLYDTMMGQWKVEMGHVVNIVGGFHSQQKHIGQEGVRFTPVSRERQAEAVAFLNEHAFMVPGFAIRPQILRRIGPDDALARIRSHQRDVLRMLLDASRLNRMMEQEAMGGGQAYQLTDFLGDVRRGIWKELAESRVHIDAYRRNLQRAYLELLCERMSSSEVADDSRALLRGELVALDVQIVKALPKSADTRTRLHLLDMRVQIAQATHQRHERTRPRTSN</sequence>
<dbReference type="Pfam" id="PF17148">
    <property type="entry name" value="DUF5117"/>
    <property type="match status" value="1"/>
</dbReference>
<evidence type="ECO:0000259" key="2">
    <source>
        <dbReference type="Pfam" id="PF17148"/>
    </source>
</evidence>
<keyword evidence="4" id="KW-0645">Protease</keyword>